<evidence type="ECO:0000313" key="2">
    <source>
        <dbReference type="EMBL" id="RUT46601.1"/>
    </source>
</evidence>
<name>A0A433Y9Q8_9BACL</name>
<reference evidence="2 3" key="1">
    <citation type="submission" date="2018-12" db="EMBL/GenBank/DDBJ databases">
        <authorList>
            <person name="Sun L."/>
            <person name="Chen Z."/>
        </authorList>
    </citation>
    <scope>NUCLEOTIDE SEQUENCE [LARGE SCALE GENOMIC DNA]</scope>
    <source>
        <strain evidence="2 3">DSM 15890</strain>
    </source>
</reference>
<keyword evidence="3" id="KW-1185">Reference proteome</keyword>
<proteinExistence type="predicted"/>
<comment type="caution">
    <text evidence="2">The sequence shown here is derived from an EMBL/GenBank/DDBJ whole genome shotgun (WGS) entry which is preliminary data.</text>
</comment>
<accession>A0A433Y9Q8</accession>
<evidence type="ECO:0000259" key="1">
    <source>
        <dbReference type="Pfam" id="PF16804"/>
    </source>
</evidence>
<gene>
    <name evidence="2" type="ORF">EJP82_12190</name>
</gene>
<protein>
    <submittedName>
        <fullName evidence="2">DUF5071 domain-containing protein</fullName>
    </submittedName>
</protein>
<organism evidence="2 3">
    <name type="scientific">Paenibacillus anaericanus</name>
    <dbReference type="NCBI Taxonomy" id="170367"/>
    <lineage>
        <taxon>Bacteria</taxon>
        <taxon>Bacillati</taxon>
        <taxon>Bacillota</taxon>
        <taxon>Bacilli</taxon>
        <taxon>Bacillales</taxon>
        <taxon>Paenibacillaceae</taxon>
        <taxon>Paenibacillus</taxon>
    </lineage>
</organism>
<sequence length="98" mass="11604">MKKIVGIRDLIPRDKHDFGRVEQLKNQPLENLRLILSELLKWLQDGNWPISKPIEDILIDFKHELLPYIIEILESEDVAWKYFVLNGLARKLSNDLLK</sequence>
<dbReference type="Gene3D" id="1.25.40.750">
    <property type="entry name" value="Domain of unknown function DUF5071"/>
    <property type="match status" value="1"/>
</dbReference>
<dbReference type="InterPro" id="IPR038692">
    <property type="entry name" value="Cthe_2751_sf"/>
</dbReference>
<dbReference type="EMBL" id="RZNY01000008">
    <property type="protein sequence ID" value="RUT46601.1"/>
    <property type="molecule type" value="Genomic_DNA"/>
</dbReference>
<dbReference type="OrthoDB" id="1846249at2"/>
<feature type="domain" description="DUF5071" evidence="1">
    <location>
        <begin position="10"/>
        <end position="92"/>
    </location>
</feature>
<dbReference type="AlphaFoldDB" id="A0A433Y9Q8"/>
<dbReference type="Pfam" id="PF16804">
    <property type="entry name" value="DUF5071"/>
    <property type="match status" value="1"/>
</dbReference>
<dbReference type="InterPro" id="IPR031837">
    <property type="entry name" value="DUF5071"/>
</dbReference>
<evidence type="ECO:0000313" key="3">
    <source>
        <dbReference type="Proteomes" id="UP000279446"/>
    </source>
</evidence>
<dbReference type="Proteomes" id="UP000279446">
    <property type="component" value="Unassembled WGS sequence"/>
</dbReference>